<dbReference type="Pfam" id="PF08284">
    <property type="entry name" value="RVP_2"/>
    <property type="match status" value="1"/>
</dbReference>
<proteinExistence type="predicted"/>
<accession>A0A4U5QF80</accession>
<comment type="caution">
    <text evidence="1">The sequence shown here is derived from an EMBL/GenBank/DDBJ whole genome shotgun (WGS) entry which is preliminary data.</text>
</comment>
<organism evidence="1">
    <name type="scientific">Populus alba</name>
    <name type="common">White poplar</name>
    <dbReference type="NCBI Taxonomy" id="43335"/>
    <lineage>
        <taxon>Eukaryota</taxon>
        <taxon>Viridiplantae</taxon>
        <taxon>Streptophyta</taxon>
        <taxon>Embryophyta</taxon>
        <taxon>Tracheophyta</taxon>
        <taxon>Spermatophyta</taxon>
        <taxon>Magnoliopsida</taxon>
        <taxon>eudicotyledons</taxon>
        <taxon>Gunneridae</taxon>
        <taxon>Pentapetalae</taxon>
        <taxon>rosids</taxon>
        <taxon>fabids</taxon>
        <taxon>Malpighiales</taxon>
        <taxon>Salicaceae</taxon>
        <taxon>Saliceae</taxon>
        <taxon>Populus</taxon>
    </lineage>
</organism>
<evidence type="ECO:0000313" key="1">
    <source>
        <dbReference type="EMBL" id="TKS09032.1"/>
    </source>
</evidence>
<dbReference type="InterPro" id="IPR021109">
    <property type="entry name" value="Peptidase_aspartic_dom_sf"/>
</dbReference>
<reference evidence="1" key="1">
    <citation type="submission" date="2018-10" db="EMBL/GenBank/DDBJ databases">
        <title>Population genomic analysis revealed the cold adaptation of white poplar.</title>
        <authorList>
            <person name="Liu Y.-J."/>
        </authorList>
    </citation>
    <scope>NUCLEOTIDE SEQUENCE [LARGE SCALE GENOMIC DNA]</scope>
    <source>
        <strain evidence="1">PAL-ZL1</strain>
    </source>
</reference>
<dbReference type="CDD" id="cd00303">
    <property type="entry name" value="retropepsin_like"/>
    <property type="match status" value="1"/>
</dbReference>
<dbReference type="Gene3D" id="2.40.70.10">
    <property type="entry name" value="Acid Proteases"/>
    <property type="match status" value="1"/>
</dbReference>
<sequence>MTDIQQQITALTLSIEKLTKEPQPVREEHSIGPSIRHSLAFDSSGLPIKGLNIDLYKYDGTEDPSSRTLLANQYFLLHQIPLAQRLLYASFHLKGAALQYYKYFQYEDIDCFPDSDAIPHPKISLYAIAGAANPQTMCITCYYHNKSLYILLDFGSTHNFLDPSVASRLNLPISCKTSFDVMVANGDRLYGEGQCQNIFIDIQGVPVTSDFYLISLGGYNIVLGAH</sequence>
<protein>
    <submittedName>
        <fullName evidence="1">Uncharacterized protein</fullName>
    </submittedName>
</protein>
<gene>
    <name evidence="1" type="ORF">D5086_0000097190</name>
</gene>
<dbReference type="EMBL" id="RCHU01000287">
    <property type="protein sequence ID" value="TKS09032.1"/>
    <property type="molecule type" value="Genomic_DNA"/>
</dbReference>
<dbReference type="AlphaFoldDB" id="A0A4U5QF80"/>
<name>A0A4U5QF80_POPAL</name>